<dbReference type="Gene3D" id="1.20.1280.50">
    <property type="match status" value="1"/>
</dbReference>
<dbReference type="PROSITE" id="PS50181">
    <property type="entry name" value="FBOX"/>
    <property type="match status" value="1"/>
</dbReference>
<protein>
    <submittedName>
        <fullName evidence="2">F-box/RNI-like superfamily protein</fullName>
    </submittedName>
</protein>
<evidence type="ECO:0000313" key="2">
    <source>
        <dbReference type="EMBL" id="PWA47735.1"/>
    </source>
</evidence>
<dbReference type="Pfam" id="PF00646">
    <property type="entry name" value="F-box"/>
    <property type="match status" value="1"/>
</dbReference>
<evidence type="ECO:0000313" key="3">
    <source>
        <dbReference type="Proteomes" id="UP000245207"/>
    </source>
</evidence>
<dbReference type="PANTHER" id="PTHR31900">
    <property type="entry name" value="F-BOX/RNI SUPERFAMILY PROTEIN-RELATED"/>
    <property type="match status" value="1"/>
</dbReference>
<gene>
    <name evidence="2" type="ORF">CTI12_AA394330</name>
</gene>
<dbReference type="CDD" id="cd22160">
    <property type="entry name" value="F-box_AtFBL13-like"/>
    <property type="match status" value="1"/>
</dbReference>
<sequence length="440" mass="50919">MIPQSKKPLNNEEDIICKLPNELLTKILSLLPESDANRTRILSKRWKSLYALLPNVHLVMPFCWSFEQANKFHDFVDQTLAIRGNMAVEKFFLYCSKNCDYGRVYDLICAVVRCKVRVIELRFPADRYRVKFCWDLFKTCNTLVELTLKGEFVLDVPGDNLLFPFLKKLDLVSIVYACDQSATNLISGCPVLEELFVERQVIGRSDYLQRLNICSASLKRLRLSFAMCVSGDYEVVIDAPKLEYVNVLDVMLTYYYLTKPLCLNEAHIKIQATSDSESVTQFVTSISSVKILTLTDSTLMALCYIPDMPVFPNLVKFAIGNYNVLWGWSTLPRLLENMPNLEHITFLHGLLPFPHTQHSFDMRWNPPVEVPTCLRLKMKEIIIKNRETITQEEFTLLKYLLKQCKNLEILIINAHKIDHKRRDRLLNFPRGSNVCCIKLV</sequence>
<dbReference type="InterPro" id="IPR055411">
    <property type="entry name" value="LRR_FXL15/At3g58940/PEG3-like"/>
</dbReference>
<reference evidence="2 3" key="1">
    <citation type="journal article" date="2018" name="Mol. Plant">
        <title>The genome of Artemisia annua provides insight into the evolution of Asteraceae family and artemisinin biosynthesis.</title>
        <authorList>
            <person name="Shen Q."/>
            <person name="Zhang L."/>
            <person name="Liao Z."/>
            <person name="Wang S."/>
            <person name="Yan T."/>
            <person name="Shi P."/>
            <person name="Liu M."/>
            <person name="Fu X."/>
            <person name="Pan Q."/>
            <person name="Wang Y."/>
            <person name="Lv Z."/>
            <person name="Lu X."/>
            <person name="Zhang F."/>
            <person name="Jiang W."/>
            <person name="Ma Y."/>
            <person name="Chen M."/>
            <person name="Hao X."/>
            <person name="Li L."/>
            <person name="Tang Y."/>
            <person name="Lv G."/>
            <person name="Zhou Y."/>
            <person name="Sun X."/>
            <person name="Brodelius P.E."/>
            <person name="Rose J.K.C."/>
            <person name="Tang K."/>
        </authorList>
    </citation>
    <scope>NUCLEOTIDE SEQUENCE [LARGE SCALE GENOMIC DNA]</scope>
    <source>
        <strain evidence="3">cv. Huhao1</strain>
        <tissue evidence="2">Leaf</tissue>
    </source>
</reference>
<dbReference type="Pfam" id="PF24758">
    <property type="entry name" value="LRR_At5g56370"/>
    <property type="match status" value="1"/>
</dbReference>
<feature type="domain" description="F-box" evidence="1">
    <location>
        <begin position="13"/>
        <end position="49"/>
    </location>
</feature>
<dbReference type="AlphaFoldDB" id="A0A2U1LFF9"/>
<dbReference type="EMBL" id="PKPP01009670">
    <property type="protein sequence ID" value="PWA47735.1"/>
    <property type="molecule type" value="Genomic_DNA"/>
</dbReference>
<dbReference type="InterPro" id="IPR032675">
    <property type="entry name" value="LRR_dom_sf"/>
</dbReference>
<dbReference type="OrthoDB" id="612216at2759"/>
<organism evidence="2 3">
    <name type="scientific">Artemisia annua</name>
    <name type="common">Sweet wormwood</name>
    <dbReference type="NCBI Taxonomy" id="35608"/>
    <lineage>
        <taxon>Eukaryota</taxon>
        <taxon>Viridiplantae</taxon>
        <taxon>Streptophyta</taxon>
        <taxon>Embryophyta</taxon>
        <taxon>Tracheophyta</taxon>
        <taxon>Spermatophyta</taxon>
        <taxon>Magnoliopsida</taxon>
        <taxon>eudicotyledons</taxon>
        <taxon>Gunneridae</taxon>
        <taxon>Pentapetalae</taxon>
        <taxon>asterids</taxon>
        <taxon>campanulids</taxon>
        <taxon>Asterales</taxon>
        <taxon>Asteraceae</taxon>
        <taxon>Asteroideae</taxon>
        <taxon>Anthemideae</taxon>
        <taxon>Artemisiinae</taxon>
        <taxon>Artemisia</taxon>
    </lineage>
</organism>
<evidence type="ECO:0000259" key="1">
    <source>
        <dbReference type="PROSITE" id="PS50181"/>
    </source>
</evidence>
<proteinExistence type="predicted"/>
<dbReference type="InterPro" id="IPR050232">
    <property type="entry name" value="FBL13/AtMIF1-like"/>
</dbReference>
<dbReference type="STRING" id="35608.A0A2U1LFF9"/>
<dbReference type="PANTHER" id="PTHR31900:SF34">
    <property type="entry name" value="EMB|CAB62440.1-RELATED"/>
    <property type="match status" value="1"/>
</dbReference>
<dbReference type="SUPFAM" id="SSF52047">
    <property type="entry name" value="RNI-like"/>
    <property type="match status" value="1"/>
</dbReference>
<dbReference type="Gene3D" id="3.80.10.10">
    <property type="entry name" value="Ribonuclease Inhibitor"/>
    <property type="match status" value="1"/>
</dbReference>
<dbReference type="InterPro" id="IPR001810">
    <property type="entry name" value="F-box_dom"/>
</dbReference>
<keyword evidence="3" id="KW-1185">Reference proteome</keyword>
<comment type="caution">
    <text evidence="2">The sequence shown here is derived from an EMBL/GenBank/DDBJ whole genome shotgun (WGS) entry which is preliminary data.</text>
</comment>
<dbReference type="Proteomes" id="UP000245207">
    <property type="component" value="Unassembled WGS sequence"/>
</dbReference>
<accession>A0A2U1LFF9</accession>
<dbReference type="SUPFAM" id="SSF81383">
    <property type="entry name" value="F-box domain"/>
    <property type="match status" value="1"/>
</dbReference>
<dbReference type="InterPro" id="IPR036047">
    <property type="entry name" value="F-box-like_dom_sf"/>
</dbReference>
<dbReference type="InterPro" id="IPR053781">
    <property type="entry name" value="F-box_AtFBL13-like"/>
</dbReference>
<name>A0A2U1LFF9_ARTAN</name>